<evidence type="ECO:0000259" key="2">
    <source>
        <dbReference type="Pfam" id="PF14530"/>
    </source>
</evidence>
<dbReference type="PROSITE" id="PS51318">
    <property type="entry name" value="TAT"/>
    <property type="match status" value="1"/>
</dbReference>
<name>A0A9D1KL33_9ACTN</name>
<feature type="compositionally biased region" description="Low complexity" evidence="1">
    <location>
        <begin position="47"/>
        <end position="61"/>
    </location>
</feature>
<accession>A0A9D1KL33</accession>
<evidence type="ECO:0000313" key="4">
    <source>
        <dbReference type="Proteomes" id="UP000886842"/>
    </source>
</evidence>
<dbReference type="Gene3D" id="1.20.1260.10">
    <property type="match status" value="1"/>
</dbReference>
<dbReference type="InterPro" id="IPR029447">
    <property type="entry name" value="DUF4439"/>
</dbReference>
<protein>
    <submittedName>
        <fullName evidence="3">DUF4439 domain-containing protein</fullName>
    </submittedName>
</protein>
<dbReference type="EMBL" id="DVLP01000037">
    <property type="protein sequence ID" value="HIT74190.1"/>
    <property type="molecule type" value="Genomic_DNA"/>
</dbReference>
<organism evidence="3 4">
    <name type="scientific">Candidatus Avipropionibacterium avicola</name>
    <dbReference type="NCBI Taxonomy" id="2840701"/>
    <lineage>
        <taxon>Bacteria</taxon>
        <taxon>Bacillati</taxon>
        <taxon>Actinomycetota</taxon>
        <taxon>Actinomycetes</taxon>
        <taxon>Propionibacteriales</taxon>
        <taxon>Propionibacteriaceae</taxon>
        <taxon>Propionibacteriaceae incertae sedis</taxon>
        <taxon>Candidatus Avipropionibacterium</taxon>
    </lineage>
</organism>
<dbReference type="SUPFAM" id="SSF47240">
    <property type="entry name" value="Ferritin-like"/>
    <property type="match status" value="1"/>
</dbReference>
<proteinExistence type="predicted"/>
<evidence type="ECO:0000256" key="1">
    <source>
        <dbReference type="SAM" id="MobiDB-lite"/>
    </source>
</evidence>
<reference evidence="3" key="2">
    <citation type="journal article" date="2021" name="PeerJ">
        <title>Extensive microbial diversity within the chicken gut microbiome revealed by metagenomics and culture.</title>
        <authorList>
            <person name="Gilroy R."/>
            <person name="Ravi A."/>
            <person name="Getino M."/>
            <person name="Pursley I."/>
            <person name="Horton D.L."/>
            <person name="Alikhan N.F."/>
            <person name="Baker D."/>
            <person name="Gharbi K."/>
            <person name="Hall N."/>
            <person name="Watson M."/>
            <person name="Adriaenssens E.M."/>
            <person name="Foster-Nyarko E."/>
            <person name="Jarju S."/>
            <person name="Secka A."/>
            <person name="Antonio M."/>
            <person name="Oren A."/>
            <person name="Chaudhuri R.R."/>
            <person name="La Ragione R."/>
            <person name="Hildebrand F."/>
            <person name="Pallen M.J."/>
        </authorList>
    </citation>
    <scope>NUCLEOTIDE SEQUENCE</scope>
    <source>
        <strain evidence="3">ChiGjej1B1-24693</strain>
    </source>
</reference>
<gene>
    <name evidence="3" type="ORF">IAA98_01220</name>
</gene>
<feature type="compositionally biased region" description="Basic and acidic residues" evidence="1">
    <location>
        <begin position="151"/>
        <end position="160"/>
    </location>
</feature>
<dbReference type="InterPro" id="IPR009078">
    <property type="entry name" value="Ferritin-like_SF"/>
</dbReference>
<comment type="caution">
    <text evidence="3">The sequence shown here is derived from an EMBL/GenBank/DDBJ whole genome shotgun (WGS) entry which is preliminary data.</text>
</comment>
<dbReference type="Pfam" id="PF14530">
    <property type="entry name" value="DUF4439"/>
    <property type="match status" value="1"/>
</dbReference>
<evidence type="ECO:0000313" key="3">
    <source>
        <dbReference type="EMBL" id="HIT74190.1"/>
    </source>
</evidence>
<dbReference type="InterPro" id="IPR006311">
    <property type="entry name" value="TAT_signal"/>
</dbReference>
<reference evidence="3" key="1">
    <citation type="submission" date="2020-10" db="EMBL/GenBank/DDBJ databases">
        <authorList>
            <person name="Gilroy R."/>
        </authorList>
    </citation>
    <scope>NUCLEOTIDE SEQUENCE</scope>
    <source>
        <strain evidence="3">ChiGjej1B1-24693</strain>
    </source>
</reference>
<sequence length="349" mass="36089">MVVPPSSPDRPSADRACSRRRLLGGLAIGGAAAVSLVACRMSEPTITPASTAPTRAAAPSSTAPPPLSGRDEGLAAELAVLARLDALAGADRSKAERANLAWCERAHRRRSEALLAEAPETRPSAPTGSAAPSLPPLPTVASPTSGAAARKGADRALSRAASGHRDRAVALSGAESLFWASLAAAATQSRVVVAAEDRVELPGEEPEHGPYQPLTEVAAAQALLTQVHAIVFGYQVALAPVPAQDGQSWVARLEQHRVVRDQVAELLRDRGASVPAAEPEYETGDAADSVGAARDLVARMESALLPFTGAWVAACRGADRRRAVGWLLTGARIAVSSGAAPRLWPGWPD</sequence>
<feature type="region of interest" description="Disordered" evidence="1">
    <location>
        <begin position="47"/>
        <end position="71"/>
    </location>
</feature>
<feature type="region of interest" description="Disordered" evidence="1">
    <location>
        <begin position="116"/>
        <end position="160"/>
    </location>
</feature>
<dbReference type="InterPro" id="IPR012347">
    <property type="entry name" value="Ferritin-like"/>
</dbReference>
<dbReference type="Proteomes" id="UP000886842">
    <property type="component" value="Unassembled WGS sequence"/>
</dbReference>
<feature type="domain" description="DUF4439" evidence="2">
    <location>
        <begin position="219"/>
        <end position="346"/>
    </location>
</feature>
<dbReference type="AlphaFoldDB" id="A0A9D1KL33"/>